<dbReference type="EMBL" id="FQVM01000006">
    <property type="protein sequence ID" value="SHE63569.1"/>
    <property type="molecule type" value="Genomic_DNA"/>
</dbReference>
<evidence type="ECO:0000256" key="1">
    <source>
        <dbReference type="ARBA" id="ARBA00007261"/>
    </source>
</evidence>
<organism evidence="5 6">
    <name type="scientific">Clostridium fallax</name>
    <dbReference type="NCBI Taxonomy" id="1533"/>
    <lineage>
        <taxon>Bacteria</taxon>
        <taxon>Bacillati</taxon>
        <taxon>Bacillota</taxon>
        <taxon>Clostridia</taxon>
        <taxon>Eubacteriales</taxon>
        <taxon>Clostridiaceae</taxon>
        <taxon>Clostridium</taxon>
    </lineage>
</organism>
<dbReference type="AlphaFoldDB" id="A0A1M4V3R4"/>
<dbReference type="InterPro" id="IPR011765">
    <property type="entry name" value="Pept_M16_N"/>
</dbReference>
<dbReference type="PROSITE" id="PS00143">
    <property type="entry name" value="INSULINASE"/>
    <property type="match status" value="1"/>
</dbReference>
<dbReference type="SUPFAM" id="SSF63411">
    <property type="entry name" value="LuxS/MPP-like metallohydrolase"/>
    <property type="match status" value="2"/>
</dbReference>
<dbReference type="GO" id="GO:0046872">
    <property type="term" value="F:metal ion binding"/>
    <property type="evidence" value="ECO:0007669"/>
    <property type="project" value="InterPro"/>
</dbReference>
<dbReference type="FunFam" id="3.30.830.10:FF:000008">
    <property type="entry name" value="Mitochondrial-processing peptidase subunit beta"/>
    <property type="match status" value="1"/>
</dbReference>
<keyword evidence="6" id="KW-1185">Reference proteome</keyword>
<dbReference type="InterPro" id="IPR001431">
    <property type="entry name" value="Pept_M16_Zn_BS"/>
</dbReference>
<evidence type="ECO:0000313" key="5">
    <source>
        <dbReference type="EMBL" id="SHE63569.1"/>
    </source>
</evidence>
<dbReference type="InterPro" id="IPR007863">
    <property type="entry name" value="Peptidase_M16_C"/>
</dbReference>
<dbReference type="PANTHER" id="PTHR11851">
    <property type="entry name" value="METALLOPROTEASE"/>
    <property type="match status" value="1"/>
</dbReference>
<dbReference type="GO" id="GO:0006508">
    <property type="term" value="P:proteolysis"/>
    <property type="evidence" value="ECO:0007669"/>
    <property type="project" value="InterPro"/>
</dbReference>
<dbReference type="PANTHER" id="PTHR11851:SF49">
    <property type="entry name" value="MITOCHONDRIAL-PROCESSING PEPTIDASE SUBUNIT ALPHA"/>
    <property type="match status" value="1"/>
</dbReference>
<reference evidence="5 6" key="1">
    <citation type="submission" date="2016-11" db="EMBL/GenBank/DDBJ databases">
        <authorList>
            <person name="Jaros S."/>
            <person name="Januszkiewicz K."/>
            <person name="Wedrychowicz H."/>
        </authorList>
    </citation>
    <scope>NUCLEOTIDE SEQUENCE [LARGE SCALE GENOMIC DNA]</scope>
    <source>
        <strain evidence="5 6">DSM 2631</strain>
    </source>
</reference>
<dbReference type="Proteomes" id="UP000184035">
    <property type="component" value="Unassembled WGS sequence"/>
</dbReference>
<evidence type="ECO:0000256" key="2">
    <source>
        <dbReference type="RuleBase" id="RU004447"/>
    </source>
</evidence>
<feature type="domain" description="Peptidase M16 C-terminal" evidence="4">
    <location>
        <begin position="165"/>
        <end position="340"/>
    </location>
</feature>
<proteinExistence type="inferred from homology"/>
<evidence type="ECO:0000313" key="6">
    <source>
        <dbReference type="Proteomes" id="UP000184035"/>
    </source>
</evidence>
<gene>
    <name evidence="5" type="ORF">SAMN05443638_106128</name>
</gene>
<dbReference type="InterPro" id="IPR011249">
    <property type="entry name" value="Metalloenz_LuxS/M16"/>
</dbReference>
<evidence type="ECO:0000259" key="4">
    <source>
        <dbReference type="Pfam" id="PF05193"/>
    </source>
</evidence>
<accession>A0A1M4V3R4</accession>
<dbReference type="OrthoDB" id="9811314at2"/>
<dbReference type="GO" id="GO:0004222">
    <property type="term" value="F:metalloendopeptidase activity"/>
    <property type="evidence" value="ECO:0007669"/>
    <property type="project" value="InterPro"/>
</dbReference>
<comment type="similarity">
    <text evidence="1 2">Belongs to the peptidase M16 family.</text>
</comment>
<dbReference type="Pfam" id="PF00675">
    <property type="entry name" value="Peptidase_M16"/>
    <property type="match status" value="1"/>
</dbReference>
<dbReference type="STRING" id="1533.SAMN05443638_106128"/>
<dbReference type="Pfam" id="PF05193">
    <property type="entry name" value="Peptidase_M16_C"/>
    <property type="match status" value="1"/>
</dbReference>
<protein>
    <submittedName>
        <fullName evidence="5">Predicted Zn-dependent peptidase</fullName>
    </submittedName>
</protein>
<feature type="domain" description="Peptidase M16 N-terminal" evidence="3">
    <location>
        <begin position="12"/>
        <end position="160"/>
    </location>
</feature>
<dbReference type="RefSeq" id="WP_072894142.1">
    <property type="nucleotide sequence ID" value="NZ_FQVM01000006.1"/>
</dbReference>
<dbReference type="Gene3D" id="3.30.830.10">
    <property type="entry name" value="Metalloenzyme, LuxS/M16 peptidase-like"/>
    <property type="match status" value="2"/>
</dbReference>
<evidence type="ECO:0000259" key="3">
    <source>
        <dbReference type="Pfam" id="PF00675"/>
    </source>
</evidence>
<dbReference type="InterPro" id="IPR050361">
    <property type="entry name" value="MPP/UQCRC_Complex"/>
</dbReference>
<name>A0A1M4V3R4_9CLOT</name>
<sequence>MYNLITLPNGLRIVTEYIEHVNSVSVGLLVENGSRNENEKNNGISHFIEHMFFKGTKNRSSKRIAEEIENVGGQINAYTSKESTCYYLKTLNTHLDLALDILSDMMFNSNFHEEEIKKEQSVVIEEINMGEDSPEEVLTDLHGKATFRDNSLALPILGTKDTVKSFNHNKIVSYVKSKYTPKNTVLSICGKFDSKELNELINKYFKNWTVKDDKEVIYDTPEIYNDFLFKEKNIEQLNISLGLKGMPIGDKKNYGLILLANILGGGASSVLFQKIREEMGMCYSIYLYPLSYKNVGTLNIYVGLSPESSEKAIIAIKNELSNFSKKGITKEQLEINKEKLKANYILGLESTSSRMFSNGKAVLFLNRLNKPEDIIKKIDSIDMDLIEDILDNSIKPGILNGAFVGKKIDYEKLSILAQKDTYV</sequence>